<dbReference type="PANTHER" id="PTHR43272">
    <property type="entry name" value="LONG-CHAIN-FATTY-ACID--COA LIGASE"/>
    <property type="match status" value="1"/>
</dbReference>
<comment type="similarity">
    <text evidence="1">Belongs to the ATP-dependent AMP-binding enzyme family.</text>
</comment>
<dbReference type="EMBL" id="KQ965747">
    <property type="protein sequence ID" value="KXS17349.1"/>
    <property type="molecule type" value="Genomic_DNA"/>
</dbReference>
<keyword evidence="2" id="KW-0436">Ligase</keyword>
<comment type="catalytic activity">
    <reaction evidence="5">
        <text>a long-chain fatty acid + ATP + CoA = a long-chain fatty acyl-CoA + AMP + diphosphate</text>
        <dbReference type="Rhea" id="RHEA:15421"/>
        <dbReference type="ChEBI" id="CHEBI:30616"/>
        <dbReference type="ChEBI" id="CHEBI:33019"/>
        <dbReference type="ChEBI" id="CHEBI:57287"/>
        <dbReference type="ChEBI" id="CHEBI:57560"/>
        <dbReference type="ChEBI" id="CHEBI:83139"/>
        <dbReference type="ChEBI" id="CHEBI:456215"/>
        <dbReference type="EC" id="6.2.1.3"/>
    </reaction>
</comment>
<evidence type="ECO:0000259" key="6">
    <source>
        <dbReference type="Pfam" id="PF00501"/>
    </source>
</evidence>
<dbReference type="STRING" id="1344416.A0A139AKN9"/>
<gene>
    <name evidence="7" type="ORF">M427DRAFT_133486</name>
</gene>
<dbReference type="OrthoDB" id="1700726at2759"/>
<evidence type="ECO:0000256" key="3">
    <source>
        <dbReference type="ARBA" id="ARBA00022741"/>
    </source>
</evidence>
<keyword evidence="8" id="KW-1185">Reference proteome</keyword>
<dbReference type="PANTHER" id="PTHR43272:SF83">
    <property type="entry name" value="ACYL-COA SYNTHETASE LONG-CHAIN, ISOFORM J"/>
    <property type="match status" value="1"/>
</dbReference>
<accession>A0A139AKN9</accession>
<evidence type="ECO:0000256" key="5">
    <source>
        <dbReference type="ARBA" id="ARBA00036813"/>
    </source>
</evidence>
<dbReference type="GO" id="GO:0005811">
    <property type="term" value="C:lipid droplet"/>
    <property type="evidence" value="ECO:0007669"/>
    <property type="project" value="TreeGrafter"/>
</dbReference>
<dbReference type="InterPro" id="IPR000873">
    <property type="entry name" value="AMP-dep_synth/lig_dom"/>
</dbReference>
<dbReference type="InterPro" id="IPR042099">
    <property type="entry name" value="ANL_N_sf"/>
</dbReference>
<dbReference type="GO" id="GO:0005886">
    <property type="term" value="C:plasma membrane"/>
    <property type="evidence" value="ECO:0007669"/>
    <property type="project" value="TreeGrafter"/>
</dbReference>
<protein>
    <submittedName>
        <fullName evidence="7">Acetyl-CoA synthetase-like protein</fullName>
    </submittedName>
</protein>
<dbReference type="Proteomes" id="UP000070544">
    <property type="component" value="Unassembled WGS sequence"/>
</dbReference>
<evidence type="ECO:0000256" key="1">
    <source>
        <dbReference type="ARBA" id="ARBA00006432"/>
    </source>
</evidence>
<dbReference type="Gene3D" id="3.40.50.12780">
    <property type="entry name" value="N-terminal domain of ligase-like"/>
    <property type="match status" value="1"/>
</dbReference>
<evidence type="ECO:0000256" key="2">
    <source>
        <dbReference type="ARBA" id="ARBA00022598"/>
    </source>
</evidence>
<dbReference type="Pfam" id="PF00501">
    <property type="entry name" value="AMP-binding"/>
    <property type="match status" value="1"/>
</dbReference>
<dbReference type="GO" id="GO:0004467">
    <property type="term" value="F:long-chain fatty acid-CoA ligase activity"/>
    <property type="evidence" value="ECO:0007669"/>
    <property type="project" value="UniProtKB-EC"/>
</dbReference>
<dbReference type="SUPFAM" id="SSF56801">
    <property type="entry name" value="Acetyl-CoA synthetase-like"/>
    <property type="match status" value="1"/>
</dbReference>
<evidence type="ECO:0000256" key="4">
    <source>
        <dbReference type="ARBA" id="ARBA00022840"/>
    </source>
</evidence>
<dbReference type="AlphaFoldDB" id="A0A139AKN9"/>
<evidence type="ECO:0000313" key="8">
    <source>
        <dbReference type="Proteomes" id="UP000070544"/>
    </source>
</evidence>
<dbReference type="GO" id="GO:0005783">
    <property type="term" value="C:endoplasmic reticulum"/>
    <property type="evidence" value="ECO:0007669"/>
    <property type="project" value="TreeGrafter"/>
</dbReference>
<keyword evidence="3" id="KW-0547">Nucleotide-binding</keyword>
<name>A0A139AKN9_GONPJ</name>
<proteinExistence type="inferred from homology"/>
<reference evidence="7 8" key="1">
    <citation type="journal article" date="2015" name="Genome Biol. Evol.">
        <title>Phylogenomic analyses indicate that early fungi evolved digesting cell walls of algal ancestors of land plants.</title>
        <authorList>
            <person name="Chang Y."/>
            <person name="Wang S."/>
            <person name="Sekimoto S."/>
            <person name="Aerts A.L."/>
            <person name="Choi C."/>
            <person name="Clum A."/>
            <person name="LaButti K.M."/>
            <person name="Lindquist E.A."/>
            <person name="Yee Ngan C."/>
            <person name="Ohm R.A."/>
            <person name="Salamov A.A."/>
            <person name="Grigoriev I.V."/>
            <person name="Spatafora J.W."/>
            <person name="Berbee M.L."/>
        </authorList>
    </citation>
    <scope>NUCLEOTIDE SEQUENCE [LARGE SCALE GENOMIC DNA]</scope>
    <source>
        <strain evidence="7 8">JEL478</strain>
    </source>
</reference>
<dbReference type="GO" id="GO:0005524">
    <property type="term" value="F:ATP binding"/>
    <property type="evidence" value="ECO:0007669"/>
    <property type="project" value="UniProtKB-KW"/>
</dbReference>
<dbReference type="InterPro" id="IPR020845">
    <property type="entry name" value="AMP-binding_CS"/>
</dbReference>
<keyword evidence="4" id="KW-0067">ATP-binding</keyword>
<feature type="domain" description="AMP-dependent synthetase/ligase" evidence="6">
    <location>
        <begin position="98"/>
        <end position="525"/>
    </location>
</feature>
<evidence type="ECO:0000313" key="7">
    <source>
        <dbReference type="EMBL" id="KXS17349.1"/>
    </source>
</evidence>
<dbReference type="GO" id="GO:0035336">
    <property type="term" value="P:long-chain fatty-acyl-CoA metabolic process"/>
    <property type="evidence" value="ECO:0007669"/>
    <property type="project" value="TreeGrafter"/>
</dbReference>
<organism evidence="7 8">
    <name type="scientific">Gonapodya prolifera (strain JEL478)</name>
    <name type="common">Monoblepharis prolifera</name>
    <dbReference type="NCBI Taxonomy" id="1344416"/>
    <lineage>
        <taxon>Eukaryota</taxon>
        <taxon>Fungi</taxon>
        <taxon>Fungi incertae sedis</taxon>
        <taxon>Chytridiomycota</taxon>
        <taxon>Chytridiomycota incertae sedis</taxon>
        <taxon>Monoblepharidomycetes</taxon>
        <taxon>Monoblepharidales</taxon>
        <taxon>Gonapodyaceae</taxon>
        <taxon>Gonapodya</taxon>
    </lineage>
</organism>
<dbReference type="OMA" id="KIFQWAA"/>
<dbReference type="PROSITE" id="PS00455">
    <property type="entry name" value="AMP_BINDING"/>
    <property type="match status" value="1"/>
</dbReference>
<sequence>MFGQKLRSLPYGVAASESETAPRRNWILFQNGGKGELQTTPHPDIKVVLDVILRSANLYGSELALGQRKFLGNIKETKKITRKVGGQTVTEDKEWSYFSLGPHHWRTFAEVKFHVSLTGSGLAKLGMQKDDTLMIFASTSRSWVETAHGTFWAGGRVATAYDTLGPSGLAFSLQETGARFIFTYADLLPTLISIHAQTPDLKFVILGEAPLSNSPPDAGALETLEKAGIKVITLDDLKVLGGGVKEDVEKFTGEPTQPNPSEISPDDIACIMYTSGSTGNPKGVVITHRMLVSAIAGGNHIIGRNRLPKDNFYLGFLPLAHILEFSAEHGVLFNGMAIGYGTPKTLTDASVRNCQGDILELRPTIMAGVPMVWDTVMKGIKASVDAMPPTTQKIFAWALEAKWWCIERGLPTFLFDSIVFNKVKARVGGRLQWALSGGALLSSSSQKFLSTVIAPVVQGYGLTETCAVLSIQDPTHVALGIAGEPLPTVEVKLIDVPDANYFVKNQPNPQGEILVRGANVMGGYYKNAAMTAEVLTADGWFMTGDIGELLPDGTLRVIDRRKNLIKLAHGEYVALEKLESLYKLSKYVGNMILHADILQTYIVGLVLPAEPALRKTAIELGLIKEEHHTTLDDLVAFPELRKVVMDSFKAVVKEQGLKGSEIVGNIRLVGGEWTPQNGLLTAAQKVKRKDIIGKYKGLVDEMYAEGKM</sequence>